<evidence type="ECO:0000256" key="1">
    <source>
        <dbReference type="SAM" id="MobiDB-lite"/>
    </source>
</evidence>
<feature type="domain" description="Ubiquitin-protein ligase E3A N-terminal zinc-binding" evidence="2">
    <location>
        <begin position="68"/>
        <end position="132"/>
    </location>
</feature>
<evidence type="ECO:0000259" key="2">
    <source>
        <dbReference type="Pfam" id="PF16558"/>
    </source>
</evidence>
<feature type="region of interest" description="Disordered" evidence="1">
    <location>
        <begin position="161"/>
        <end position="220"/>
    </location>
</feature>
<dbReference type="VEuPathDB" id="FungiDB:CH63R_08128"/>
<accession>H1VE85</accession>
<dbReference type="InterPro" id="IPR042556">
    <property type="entry name" value="AZUL_sf"/>
</dbReference>
<dbReference type="EMBL" id="CACQ02003025">
    <property type="protein sequence ID" value="CCF38538.1"/>
    <property type="molecule type" value="Genomic_DNA"/>
</dbReference>
<dbReference type="STRING" id="759273.H1VE85"/>
<dbReference type="Pfam" id="PF16558">
    <property type="entry name" value="AZUL"/>
    <property type="match status" value="1"/>
</dbReference>
<dbReference type="InterPro" id="IPR032353">
    <property type="entry name" value="AZUL"/>
</dbReference>
<feature type="compositionally biased region" description="Basic and acidic residues" evidence="1">
    <location>
        <begin position="187"/>
        <end position="202"/>
    </location>
</feature>
<dbReference type="Gene3D" id="6.10.130.10">
    <property type="entry name" value="Ubiquitin-protein ligase E3A, N-terminal zinc-binding domain (AZUL)"/>
    <property type="match status" value="1"/>
</dbReference>
<proteinExistence type="predicted"/>
<dbReference type="Proteomes" id="UP000007174">
    <property type="component" value="Unassembled WGS sequence"/>
</dbReference>
<reference evidence="4" key="1">
    <citation type="journal article" date="2012" name="Nat. Genet.">
        <title>Lifestyle transitions in plant pathogenic Colletotrichum fungi deciphered by genome and transcriptome analyses.</title>
        <authorList>
            <person name="O'Connell R.J."/>
            <person name="Thon M.R."/>
            <person name="Hacquard S."/>
            <person name="Amyotte S.G."/>
            <person name="Kleemann J."/>
            <person name="Torres M.F."/>
            <person name="Damm U."/>
            <person name="Buiate E.A."/>
            <person name="Epstein L."/>
            <person name="Alkan N."/>
            <person name="Altmueller J."/>
            <person name="Alvarado-Balderrama L."/>
            <person name="Bauser C.A."/>
            <person name="Becker C."/>
            <person name="Birren B.W."/>
            <person name="Chen Z."/>
            <person name="Choi J."/>
            <person name="Crouch J.A."/>
            <person name="Duvick J.P."/>
            <person name="Farman M.A."/>
            <person name="Gan P."/>
            <person name="Heiman D."/>
            <person name="Henrissat B."/>
            <person name="Howard R.J."/>
            <person name="Kabbage M."/>
            <person name="Koch C."/>
            <person name="Kracher B."/>
            <person name="Kubo Y."/>
            <person name="Law A.D."/>
            <person name="Lebrun M.-H."/>
            <person name="Lee Y.-H."/>
            <person name="Miyara I."/>
            <person name="Moore N."/>
            <person name="Neumann U."/>
            <person name="Nordstroem K."/>
            <person name="Panaccione D.G."/>
            <person name="Panstruga R."/>
            <person name="Place M."/>
            <person name="Proctor R.H."/>
            <person name="Prusky D."/>
            <person name="Rech G."/>
            <person name="Reinhardt R."/>
            <person name="Rollins J.A."/>
            <person name="Rounsley S."/>
            <person name="Schardl C.L."/>
            <person name="Schwartz D.C."/>
            <person name="Shenoy N."/>
            <person name="Shirasu K."/>
            <person name="Sikhakolli U.R."/>
            <person name="Stueber K."/>
            <person name="Sukno S.A."/>
            <person name="Sweigard J.A."/>
            <person name="Takano Y."/>
            <person name="Takahara H."/>
            <person name="Trail F."/>
            <person name="van der Does H.C."/>
            <person name="Voll L.M."/>
            <person name="Will I."/>
            <person name="Young S."/>
            <person name="Zeng Q."/>
            <person name="Zhang J."/>
            <person name="Zhou S."/>
            <person name="Dickman M.B."/>
            <person name="Schulze-Lefert P."/>
            <person name="Ver Loren van Themaat E."/>
            <person name="Ma L.-J."/>
            <person name="Vaillancourt L.J."/>
        </authorList>
    </citation>
    <scope>NUCLEOTIDE SEQUENCE [LARGE SCALE GENOMIC DNA]</scope>
    <source>
        <strain evidence="4">IMI 349063</strain>
    </source>
</reference>
<evidence type="ECO:0000313" key="4">
    <source>
        <dbReference type="Proteomes" id="UP000007174"/>
    </source>
</evidence>
<gene>
    <name evidence="3" type="ORF">CH063_09597</name>
</gene>
<dbReference type="HOGENOM" id="CLU_750072_0_0_1"/>
<dbReference type="AlphaFoldDB" id="H1VE85"/>
<organism evidence="3 4">
    <name type="scientific">Colletotrichum higginsianum (strain IMI 349063)</name>
    <name type="common">Crucifer anthracnose fungus</name>
    <dbReference type="NCBI Taxonomy" id="759273"/>
    <lineage>
        <taxon>Eukaryota</taxon>
        <taxon>Fungi</taxon>
        <taxon>Dikarya</taxon>
        <taxon>Ascomycota</taxon>
        <taxon>Pezizomycotina</taxon>
        <taxon>Sordariomycetes</taxon>
        <taxon>Hypocreomycetidae</taxon>
        <taxon>Glomerellales</taxon>
        <taxon>Glomerellaceae</taxon>
        <taxon>Colletotrichum</taxon>
        <taxon>Colletotrichum destructivum species complex</taxon>
    </lineage>
</organism>
<name>H1VE85_COLHI</name>
<dbReference type="eggNOG" id="KOG0941">
    <property type="taxonomic scope" value="Eukaryota"/>
</dbReference>
<evidence type="ECO:0000313" key="3">
    <source>
        <dbReference type="EMBL" id="CCF38538.1"/>
    </source>
</evidence>
<keyword evidence="3" id="KW-0436">Ligase</keyword>
<feature type="region of interest" description="Disordered" evidence="1">
    <location>
        <begin position="273"/>
        <end position="295"/>
    </location>
</feature>
<protein>
    <submittedName>
        <fullName evidence="3">Ubiquitin-protein ligase E3A</fullName>
    </submittedName>
</protein>
<sequence length="369" mass="40672">MTRDTRRPEKGSQPETSLDADFLAALWEDAPFARLPPDAPPELKDMVQTIENPKRVYAIHRASRRHNFQILVEIYILQLRYGCDSKACTTSTCFSCRKRLAGKAPIRRYNTTSARTLAVYLASQDNPETGLCPYLKPPKDAPAALGSLIFSPNPAVPAFNDPFSKRSVIPKDTRRRKSSSAAIPNGDDSKSQKATPDAKDTGRQPASSSKERSHFDSTTGAAKVPFKMAERPVSKDYRSFAANVFGTVAFKMLEWLTPAGLEAMSEKVAALEADAAQGPSRDDAQRSQKPPRAGRCFGPSFPKATRFEFSHVQLATQQAQEKLKRQGESQLEANSKAFHRAIPSVILIRGRHLRVGFSQSVPRKAAEAV</sequence>
<dbReference type="GO" id="GO:0016874">
    <property type="term" value="F:ligase activity"/>
    <property type="evidence" value="ECO:0007669"/>
    <property type="project" value="UniProtKB-KW"/>
</dbReference>